<organism evidence="1 2">
    <name type="scientific">Cuscuta epithymum</name>
    <dbReference type="NCBI Taxonomy" id="186058"/>
    <lineage>
        <taxon>Eukaryota</taxon>
        <taxon>Viridiplantae</taxon>
        <taxon>Streptophyta</taxon>
        <taxon>Embryophyta</taxon>
        <taxon>Tracheophyta</taxon>
        <taxon>Spermatophyta</taxon>
        <taxon>Magnoliopsida</taxon>
        <taxon>eudicotyledons</taxon>
        <taxon>Gunneridae</taxon>
        <taxon>Pentapetalae</taxon>
        <taxon>asterids</taxon>
        <taxon>lamiids</taxon>
        <taxon>Solanales</taxon>
        <taxon>Convolvulaceae</taxon>
        <taxon>Cuscuteae</taxon>
        <taxon>Cuscuta</taxon>
        <taxon>Cuscuta subgen. Cuscuta</taxon>
    </lineage>
</organism>
<proteinExistence type="predicted"/>
<dbReference type="Proteomes" id="UP001152523">
    <property type="component" value="Unassembled WGS sequence"/>
</dbReference>
<comment type="caution">
    <text evidence="1">The sequence shown here is derived from an EMBL/GenBank/DDBJ whole genome shotgun (WGS) entry which is preliminary data.</text>
</comment>
<evidence type="ECO:0000313" key="1">
    <source>
        <dbReference type="EMBL" id="CAH9118340.1"/>
    </source>
</evidence>
<protein>
    <submittedName>
        <fullName evidence="1">Uncharacterized protein</fullName>
    </submittedName>
</protein>
<evidence type="ECO:0000313" key="2">
    <source>
        <dbReference type="Proteomes" id="UP001152523"/>
    </source>
</evidence>
<dbReference type="AlphaFoldDB" id="A0AAV0E9J7"/>
<sequence>MIDTGYILSLSLFYFLKKKEEGSLSFSPFSRVTLYLSLSVESILTSHFVRATTSLNFSARVGLCWRWNVGIRGLMNYYSKPTWFLDKRYPVRPMDGSFYIYGGRLHEHRESILEAPYRIGEESLWIWLQLRRAD</sequence>
<name>A0AAV0E9J7_9ASTE</name>
<dbReference type="EMBL" id="CAMAPF010000818">
    <property type="protein sequence ID" value="CAH9118340.1"/>
    <property type="molecule type" value="Genomic_DNA"/>
</dbReference>
<reference evidence="1" key="1">
    <citation type="submission" date="2022-07" db="EMBL/GenBank/DDBJ databases">
        <authorList>
            <person name="Macas J."/>
            <person name="Novak P."/>
            <person name="Neumann P."/>
        </authorList>
    </citation>
    <scope>NUCLEOTIDE SEQUENCE</scope>
</reference>
<accession>A0AAV0E9J7</accession>
<gene>
    <name evidence="1" type="ORF">CEPIT_LOCUS22223</name>
</gene>
<keyword evidence="2" id="KW-1185">Reference proteome</keyword>